<evidence type="ECO:0000313" key="2">
    <source>
        <dbReference type="EMBL" id="SSA59170.1"/>
    </source>
</evidence>
<evidence type="ECO:0008006" key="4">
    <source>
        <dbReference type="Google" id="ProtNLM"/>
    </source>
</evidence>
<protein>
    <recommendedName>
        <fullName evidence="4">Homeodomain-like domain-containing protein</fullName>
    </recommendedName>
</protein>
<proteinExistence type="predicted"/>
<dbReference type="AlphaFoldDB" id="A0A2Y9BPM7"/>
<dbReference type="Proteomes" id="UP000250028">
    <property type="component" value="Unassembled WGS sequence"/>
</dbReference>
<dbReference type="Pfam" id="PF13384">
    <property type="entry name" value="HTH_23"/>
    <property type="match status" value="1"/>
</dbReference>
<dbReference type="EMBL" id="UESZ01000001">
    <property type="protein sequence ID" value="SSA36330.1"/>
    <property type="molecule type" value="Genomic_DNA"/>
</dbReference>
<name>A0A2Y9BPM7_9MICO</name>
<evidence type="ECO:0000313" key="1">
    <source>
        <dbReference type="EMBL" id="SSA36330.1"/>
    </source>
</evidence>
<organism evidence="2 3">
    <name type="scientific">Branchiibius hedensis</name>
    <dbReference type="NCBI Taxonomy" id="672460"/>
    <lineage>
        <taxon>Bacteria</taxon>
        <taxon>Bacillati</taxon>
        <taxon>Actinomycetota</taxon>
        <taxon>Actinomycetes</taxon>
        <taxon>Micrococcales</taxon>
        <taxon>Dermacoccaceae</taxon>
        <taxon>Branchiibius</taxon>
    </lineage>
</organism>
<dbReference type="EMBL" id="UESZ01000004">
    <property type="protein sequence ID" value="SSA59170.1"/>
    <property type="molecule type" value="Genomic_DNA"/>
</dbReference>
<reference evidence="2" key="1">
    <citation type="submission" date="2016-10" db="EMBL/GenBank/DDBJ databases">
        <authorList>
            <person name="Cai Z."/>
        </authorList>
    </citation>
    <scope>NUCLEOTIDE SEQUENCE [LARGE SCALE GENOMIC DNA]</scope>
    <source>
        <strain evidence="2">DSM 22951</strain>
    </source>
</reference>
<evidence type="ECO:0000313" key="3">
    <source>
        <dbReference type="Proteomes" id="UP000250028"/>
    </source>
</evidence>
<reference evidence="3" key="2">
    <citation type="submission" date="2016-10" db="EMBL/GenBank/DDBJ databases">
        <authorList>
            <person name="Varghese N."/>
            <person name="Submissions S."/>
        </authorList>
    </citation>
    <scope>NUCLEOTIDE SEQUENCE [LARGE SCALE GENOMIC DNA]</scope>
    <source>
        <strain evidence="3">DSM 22951</strain>
    </source>
</reference>
<accession>A0A2Y9BPM7</accession>
<gene>
    <name evidence="1" type="ORF">SAMN04489750_3723</name>
    <name evidence="2" type="ORF">SAMN04489750_3991</name>
</gene>
<keyword evidence="3" id="KW-1185">Reference proteome</keyword>
<sequence>MGASDPARARRNGDPGQAVEECVVCGATWVHKPGTGRAKTCSEWCREELLEAAARRSSAEVARAKAARMRAAADLIARARAVKGDRRMVPVLVPRLRSAGLPYADIAEVLGVSVSTAWRVANRPPP</sequence>